<dbReference type="InterPro" id="IPR011047">
    <property type="entry name" value="Quinoprotein_ADH-like_sf"/>
</dbReference>
<organism evidence="2 3">
    <name type="scientific">Syntrophomonas zehnderi OL-4</name>
    <dbReference type="NCBI Taxonomy" id="690567"/>
    <lineage>
        <taxon>Bacteria</taxon>
        <taxon>Bacillati</taxon>
        <taxon>Bacillota</taxon>
        <taxon>Clostridia</taxon>
        <taxon>Eubacteriales</taxon>
        <taxon>Syntrophomonadaceae</taxon>
        <taxon>Syntrophomonas</taxon>
    </lineage>
</organism>
<name>A0A0E4GAW3_9FIRM</name>
<dbReference type="CDD" id="cd00146">
    <property type="entry name" value="PKD"/>
    <property type="match status" value="1"/>
</dbReference>
<sequence>MLLLIITDSFDLSFFEYFFELCKSLSSQNGQVVLVVINKLNGTIENIKSLSNIYPGVFGPVEKWYGPFFTLDVNAANGILGVTAGKQTSGKYSDSNIYYFNAININSNTSFTTPLGPVNRTDGAANCADKIFSFPVNKHLFGVERIQGAFTSVGYNNRWYQHFRTIYNATTGAVIMTLSPGQVNDDRNTNIRIPGGRVVGTMSDQRFAVLDGQLRFYDPNGMLLWSKPGGTIGAPAYFLGLVVYCADGQIQLLNPNNGQQVGASIPYTYVSNNTQYLYTRDSNGITHVFSQLQGLQYLKQAIENHNWDPDKCNVVVSVIDTDGFKDFEAQKDSIVSLLQAHNLKLAVISPPTGLTKSQAGQMIAKNPEGGWWIQTADDMSIPLSDLAKKIIKAVDEDRGADNIVLVGQDAALRANYQDPEEDPATMMTWSFTHDPDKLGDYELVEKADISTLHDTSKTVVPEENQTTLDLTFDQAGTYKVYCKAQDRPNTTEAYREHEKAGNKWSNQDAYITIIAHYKPVASFTITDTTVNKNVPLSIIDNSYDPDLYNPISQATTDPLNQKGLRCWQWQYKKPDGTWESYIRYDNVPPAINAAAGTYQIRLRVQDVFEAWSDWTETKSFNVVNRSPVADFIVNPNPTFTKLSTTITDKSYDPDGEPIVEYKWEIQKASDQTDIFIHTTPDPFGYTWEDTGSYRVKLTVKDPEGATGTAEKIVVVNEAKPPIARISVPNPVYSGEISLMDGRASTAEAPGSTLEWAYWQYKKPGQDWSDTHTQIHGGNFNLPQERWLMFPIYPADNELGQWAVRLVVVDSLGQFSAPAEKTFTVTEGWEITGQIIPEVGERGRNMRIQAYAHRKGKPNEKYQIDSMKAELAYLDAACTKSGRAVAEGIETLNMPYDASKADFRVTYMVREKIYETNRWPADGMYQIKVIGQKGTTRKEIVLPFSIKGNIHQRFYIQTRSW</sequence>
<protein>
    <submittedName>
        <fullName evidence="2">PKD domain</fullName>
    </submittedName>
</protein>
<dbReference type="SUPFAM" id="SSF50998">
    <property type="entry name" value="Quinoprotein alcohol dehydrogenase-like"/>
    <property type="match status" value="1"/>
</dbReference>
<gene>
    <name evidence="2" type="ORF">1281</name>
</gene>
<dbReference type="InterPro" id="IPR035986">
    <property type="entry name" value="PKD_dom_sf"/>
</dbReference>
<dbReference type="InterPro" id="IPR013783">
    <property type="entry name" value="Ig-like_fold"/>
</dbReference>
<dbReference type="Proteomes" id="UP000045545">
    <property type="component" value="Unassembled WGS sequence"/>
</dbReference>
<evidence type="ECO:0000313" key="3">
    <source>
        <dbReference type="Proteomes" id="UP000045545"/>
    </source>
</evidence>
<dbReference type="InterPro" id="IPR000601">
    <property type="entry name" value="PKD_dom"/>
</dbReference>
<dbReference type="PROSITE" id="PS50093">
    <property type="entry name" value="PKD"/>
    <property type="match status" value="1"/>
</dbReference>
<dbReference type="STRING" id="690567.1281"/>
<accession>A0A0E4GAW3</accession>
<dbReference type="Gene3D" id="2.60.40.10">
    <property type="entry name" value="Immunoglobulins"/>
    <property type="match status" value="2"/>
</dbReference>
<proteinExistence type="predicted"/>
<dbReference type="EMBL" id="CGIH01000026">
    <property type="protein sequence ID" value="CFX47684.1"/>
    <property type="molecule type" value="Genomic_DNA"/>
</dbReference>
<feature type="domain" description="PKD" evidence="1">
    <location>
        <begin position="655"/>
        <end position="715"/>
    </location>
</feature>
<dbReference type="SUPFAM" id="SSF49299">
    <property type="entry name" value="PKD domain"/>
    <property type="match status" value="1"/>
</dbReference>
<reference evidence="2 3" key="1">
    <citation type="submission" date="2015-03" db="EMBL/GenBank/DDBJ databases">
        <authorList>
            <person name="Murphy D."/>
        </authorList>
    </citation>
    <scope>NUCLEOTIDE SEQUENCE [LARGE SCALE GENOMIC DNA]</scope>
    <source>
        <strain evidence="2 3">OL-4</strain>
    </source>
</reference>
<dbReference type="InterPro" id="IPR022409">
    <property type="entry name" value="PKD/Chitinase_dom"/>
</dbReference>
<evidence type="ECO:0000313" key="2">
    <source>
        <dbReference type="EMBL" id="CFX47684.1"/>
    </source>
</evidence>
<dbReference type="AlphaFoldDB" id="A0A0E4GAW3"/>
<evidence type="ECO:0000259" key="1">
    <source>
        <dbReference type="PROSITE" id="PS50093"/>
    </source>
</evidence>
<keyword evidence="3" id="KW-1185">Reference proteome</keyword>
<dbReference type="SMART" id="SM00089">
    <property type="entry name" value="PKD"/>
    <property type="match status" value="1"/>
</dbReference>